<dbReference type="PANTHER" id="PTHR12422">
    <property type="entry name" value="GH09096P"/>
    <property type="match status" value="1"/>
</dbReference>
<evidence type="ECO:0000256" key="1">
    <source>
        <dbReference type="ARBA" id="ARBA00004635"/>
    </source>
</evidence>
<dbReference type="Proteomes" id="UP000770661">
    <property type="component" value="Unassembled WGS sequence"/>
</dbReference>
<organism evidence="6 7">
    <name type="scientific">Chionoecetes opilio</name>
    <name type="common">Atlantic snow crab</name>
    <name type="synonym">Cancer opilio</name>
    <dbReference type="NCBI Taxonomy" id="41210"/>
    <lineage>
        <taxon>Eukaryota</taxon>
        <taxon>Metazoa</taxon>
        <taxon>Ecdysozoa</taxon>
        <taxon>Arthropoda</taxon>
        <taxon>Crustacea</taxon>
        <taxon>Multicrustacea</taxon>
        <taxon>Malacostraca</taxon>
        <taxon>Eumalacostraca</taxon>
        <taxon>Eucarida</taxon>
        <taxon>Decapoda</taxon>
        <taxon>Pleocyemata</taxon>
        <taxon>Brachyura</taxon>
        <taxon>Eubrachyura</taxon>
        <taxon>Majoidea</taxon>
        <taxon>Majidae</taxon>
        <taxon>Chionoecetes</taxon>
    </lineage>
</organism>
<proteinExistence type="inferred from homology"/>
<name>A0A8J4XPK9_CHIOP</name>
<dbReference type="Pfam" id="PF07159">
    <property type="entry name" value="CYRIA-B_Rac1-bd"/>
    <property type="match status" value="1"/>
</dbReference>
<evidence type="ECO:0000313" key="6">
    <source>
        <dbReference type="EMBL" id="KAG0711308.1"/>
    </source>
</evidence>
<comment type="caution">
    <text evidence="6">The sequence shown here is derived from an EMBL/GenBank/DDBJ whole genome shotgun (WGS) entry which is preliminary data.</text>
</comment>
<dbReference type="OrthoDB" id="60973at2759"/>
<gene>
    <name evidence="6" type="primary">Fam49a</name>
    <name evidence="6" type="ORF">GWK47_020860</name>
</gene>
<evidence type="ECO:0000256" key="2">
    <source>
        <dbReference type="ARBA" id="ARBA00005778"/>
    </source>
</evidence>
<reference evidence="6" key="1">
    <citation type="submission" date="2020-07" db="EMBL/GenBank/DDBJ databases">
        <title>The High-quality genome of the commercially important snow crab, Chionoecetes opilio.</title>
        <authorList>
            <person name="Jeong J.-H."/>
            <person name="Ryu S."/>
        </authorList>
    </citation>
    <scope>NUCLEOTIDE SEQUENCE</scope>
    <source>
        <strain evidence="6">MADBK_172401_WGS</strain>
        <tissue evidence="6">Digestive gland</tissue>
    </source>
</reference>
<evidence type="ECO:0000256" key="4">
    <source>
        <dbReference type="ARBA" id="ARBA00023288"/>
    </source>
</evidence>
<protein>
    <submittedName>
        <fullName evidence="6">Protein FAM49B</fullName>
    </submittedName>
</protein>
<comment type="subcellular location">
    <subcellularLocation>
        <location evidence="1">Membrane</location>
        <topology evidence="1">Lipid-anchor</topology>
    </subcellularLocation>
</comment>
<evidence type="ECO:0000259" key="5">
    <source>
        <dbReference type="Pfam" id="PF07159"/>
    </source>
</evidence>
<dbReference type="InterPro" id="IPR039789">
    <property type="entry name" value="CYRI"/>
</dbReference>
<dbReference type="InterPro" id="IPR009828">
    <property type="entry name" value="CYRIA/CYRIB_Rac1-bd"/>
</dbReference>
<keyword evidence="3" id="KW-0472">Membrane</keyword>
<accession>A0A8J4XPK9</accession>
<dbReference type="GO" id="GO:0030833">
    <property type="term" value="P:regulation of actin filament polymerization"/>
    <property type="evidence" value="ECO:0007669"/>
    <property type="project" value="InterPro"/>
</dbReference>
<comment type="similarity">
    <text evidence="2">Belongs to the CYRI family.</text>
</comment>
<dbReference type="EMBL" id="JACEEZ010023411">
    <property type="protein sequence ID" value="KAG0711308.1"/>
    <property type="molecule type" value="Genomic_DNA"/>
</dbReference>
<dbReference type="AlphaFoldDB" id="A0A8J4XPK9"/>
<evidence type="ECO:0000313" key="7">
    <source>
        <dbReference type="Proteomes" id="UP000770661"/>
    </source>
</evidence>
<keyword evidence="4" id="KW-0449">Lipoprotein</keyword>
<evidence type="ECO:0000256" key="3">
    <source>
        <dbReference type="ARBA" id="ARBA00023136"/>
    </source>
</evidence>
<keyword evidence="7" id="KW-1185">Reference proteome</keyword>
<dbReference type="GO" id="GO:0016020">
    <property type="term" value="C:membrane"/>
    <property type="evidence" value="ECO:0007669"/>
    <property type="project" value="UniProtKB-SubCell"/>
</dbReference>
<feature type="domain" description="CYRIA/CYRIB Rac1 binding" evidence="5">
    <location>
        <begin position="21"/>
        <end position="327"/>
    </location>
</feature>
<dbReference type="GO" id="GO:0031267">
    <property type="term" value="F:small GTPase binding"/>
    <property type="evidence" value="ECO:0007669"/>
    <property type="project" value="InterPro"/>
</dbReference>
<sequence length="332" mass="37996">MGNLLRLLARDDSCCSHQKYDVFLDFENAEASEEERVLYEDVGEVLRGSHAVISDLQQYKGAAKEIREAISDPGDECQRRAWEMVTPLVLKLKHFYLFSNDIEMIVPRILTELCGPDRTPTQHLEAQQALVKQFAEILEFTLKFDELKMTTPAIQNDFSYYRRTVMRSRIEHNGCAPANGMDDTHIDHKLANRMSLFYANSTPMLKLLSEATSMFVEEHKEIPLYNTTETLSTMAKVCQRMLENPDLIARFRREETQLFILRVMVALIILYDHVHPAGAFTKASTVDVKGCVKVLKDQPASSSENLLNALRYTTKHLNDDNTPKHIRSLLAL</sequence>